<sequence length="183" mass="21875">MKRKTMFQLGGGVILVIILSWVFPYAFFSVDKSVTYKPDAIFVEQYQQDLQSFKTNEEIGSTDHLIFNRTAYIMDMFEQDWLLNENGTSMRKADLEEILVQVKNKREHLIELAFHETYSTETKEYLKDTLRHCLALEESIVELKNAKYSSRASLKRRYHNLHMSFVDTFDRYKYFYNEFKETI</sequence>
<dbReference type="Proteomes" id="UP001596109">
    <property type="component" value="Unassembled WGS sequence"/>
</dbReference>
<comment type="caution">
    <text evidence="2">The sequence shown here is derived from an EMBL/GenBank/DDBJ whole genome shotgun (WGS) entry which is preliminary data.</text>
</comment>
<gene>
    <name evidence="2" type="ORF">ACFPRA_21250</name>
</gene>
<dbReference type="RefSeq" id="WP_381439187.1">
    <property type="nucleotide sequence ID" value="NZ_JBHSNO010000016.1"/>
</dbReference>
<name>A0ABW0TQ10_9BACL</name>
<dbReference type="EMBL" id="JBHSNO010000016">
    <property type="protein sequence ID" value="MFC5591417.1"/>
    <property type="molecule type" value="Genomic_DNA"/>
</dbReference>
<protein>
    <submittedName>
        <fullName evidence="2">Uncharacterized protein</fullName>
    </submittedName>
</protein>
<organism evidence="2 3">
    <name type="scientific">Sporosarcina soli</name>
    <dbReference type="NCBI Taxonomy" id="334736"/>
    <lineage>
        <taxon>Bacteria</taxon>
        <taxon>Bacillati</taxon>
        <taxon>Bacillota</taxon>
        <taxon>Bacilli</taxon>
        <taxon>Bacillales</taxon>
        <taxon>Caryophanaceae</taxon>
        <taxon>Sporosarcina</taxon>
    </lineage>
</organism>
<accession>A0ABW0TQ10</accession>
<keyword evidence="1" id="KW-0472">Membrane</keyword>
<evidence type="ECO:0000313" key="3">
    <source>
        <dbReference type="Proteomes" id="UP001596109"/>
    </source>
</evidence>
<keyword evidence="1" id="KW-1133">Transmembrane helix</keyword>
<keyword evidence="3" id="KW-1185">Reference proteome</keyword>
<reference evidence="3" key="1">
    <citation type="journal article" date="2019" name="Int. J. Syst. Evol. Microbiol.">
        <title>The Global Catalogue of Microorganisms (GCM) 10K type strain sequencing project: providing services to taxonomists for standard genome sequencing and annotation.</title>
        <authorList>
            <consortium name="The Broad Institute Genomics Platform"/>
            <consortium name="The Broad Institute Genome Sequencing Center for Infectious Disease"/>
            <person name="Wu L."/>
            <person name="Ma J."/>
        </authorList>
    </citation>
    <scope>NUCLEOTIDE SEQUENCE [LARGE SCALE GENOMIC DNA]</scope>
    <source>
        <strain evidence="3">CGMCC 4.1434</strain>
    </source>
</reference>
<keyword evidence="1" id="KW-0812">Transmembrane</keyword>
<proteinExistence type="predicted"/>
<feature type="transmembrane region" description="Helical" evidence="1">
    <location>
        <begin position="7"/>
        <end position="28"/>
    </location>
</feature>
<evidence type="ECO:0000313" key="2">
    <source>
        <dbReference type="EMBL" id="MFC5591417.1"/>
    </source>
</evidence>
<evidence type="ECO:0000256" key="1">
    <source>
        <dbReference type="SAM" id="Phobius"/>
    </source>
</evidence>